<evidence type="ECO:0000313" key="2">
    <source>
        <dbReference type="EMBL" id="KFA60161.1"/>
    </source>
</evidence>
<keyword evidence="1" id="KW-0812">Transmembrane</keyword>
<dbReference type="InParanoid" id="A0A084Q876"/>
<name>A0A084Q876_STAC4</name>
<dbReference type="EMBL" id="KL661870">
    <property type="protein sequence ID" value="KFA60161.1"/>
    <property type="molecule type" value="Genomic_DNA"/>
</dbReference>
<keyword evidence="1" id="KW-0472">Membrane</keyword>
<gene>
    <name evidence="2" type="ORF">S40285_09704</name>
</gene>
<evidence type="ECO:0000256" key="1">
    <source>
        <dbReference type="SAM" id="Phobius"/>
    </source>
</evidence>
<dbReference type="HOGENOM" id="CLU_1251401_0_0_1"/>
<organism evidence="2 3">
    <name type="scientific">Stachybotrys chlorohalonatus (strain IBT 40285)</name>
    <dbReference type="NCBI Taxonomy" id="1283841"/>
    <lineage>
        <taxon>Eukaryota</taxon>
        <taxon>Fungi</taxon>
        <taxon>Dikarya</taxon>
        <taxon>Ascomycota</taxon>
        <taxon>Pezizomycotina</taxon>
        <taxon>Sordariomycetes</taxon>
        <taxon>Hypocreomycetidae</taxon>
        <taxon>Hypocreales</taxon>
        <taxon>Stachybotryaceae</taxon>
        <taxon>Stachybotrys</taxon>
    </lineage>
</organism>
<feature type="transmembrane region" description="Helical" evidence="1">
    <location>
        <begin position="20"/>
        <end position="43"/>
    </location>
</feature>
<dbReference type="AlphaFoldDB" id="A0A084Q876"/>
<reference evidence="2 3" key="1">
    <citation type="journal article" date="2014" name="BMC Genomics">
        <title>Comparative genome sequencing reveals chemotype-specific gene clusters in the toxigenic black mold Stachybotrys.</title>
        <authorList>
            <person name="Semeiks J."/>
            <person name="Borek D."/>
            <person name="Otwinowski Z."/>
            <person name="Grishin N.V."/>
        </authorList>
    </citation>
    <scope>NUCLEOTIDE SEQUENCE [LARGE SCALE GENOMIC DNA]</scope>
    <source>
        <strain evidence="2 3">IBT 40285</strain>
    </source>
</reference>
<keyword evidence="3" id="KW-1185">Reference proteome</keyword>
<evidence type="ECO:0000313" key="3">
    <source>
        <dbReference type="Proteomes" id="UP000028524"/>
    </source>
</evidence>
<evidence type="ECO:0008006" key="4">
    <source>
        <dbReference type="Google" id="ProtNLM"/>
    </source>
</evidence>
<keyword evidence="1" id="KW-1133">Transmembrane helix</keyword>
<dbReference type="Proteomes" id="UP000028524">
    <property type="component" value="Unassembled WGS sequence"/>
</dbReference>
<dbReference type="STRING" id="1283841.A0A084Q876"/>
<protein>
    <recommendedName>
        <fullName evidence="4">F-box domain-containing protein</fullName>
    </recommendedName>
</protein>
<accession>A0A084Q876</accession>
<sequence length="221" mass="25123">MTSSAKPSTSIGLGDLPVEILILILGSFCLHCCGAFDIPFAYFPNRGEETLKRSWYSVDRQALHSLCLVSKGLRDIAQPILHHEFSLGYGESYRSRSHDWQRRLVPFLRTVLLRPDLAAKVRILSVGRTYMKFATKIETRDAVEMAVKMLDIQPEGFLRPFHDQVPTNDTYWRALPKVFCLIMRFASSILCSSSCWHLLASTSDSRRFRGRAGDSKIGRHT</sequence>
<dbReference type="OrthoDB" id="2520703at2759"/>
<proteinExistence type="predicted"/>